<keyword evidence="10" id="KW-1185">Reference proteome</keyword>
<keyword evidence="7 8" id="KW-0472">Membrane</keyword>
<reference evidence="9 10" key="1">
    <citation type="submission" date="2018-06" db="EMBL/GenBank/DDBJ databases">
        <title>Genomic Encyclopedia of Type Strains, Phase III (KMG-III): the genomes of soil and plant-associated and newly described type strains.</title>
        <authorList>
            <person name="Whitman W."/>
        </authorList>
    </citation>
    <scope>NUCLEOTIDE SEQUENCE [LARGE SCALE GENOMIC DNA]</scope>
    <source>
        <strain evidence="9 10">CECT 9025</strain>
    </source>
</reference>
<dbReference type="EMBL" id="QJTE01000003">
    <property type="protein sequence ID" value="PYE83908.1"/>
    <property type="molecule type" value="Genomic_DNA"/>
</dbReference>
<evidence type="ECO:0000313" key="9">
    <source>
        <dbReference type="EMBL" id="PYE83908.1"/>
    </source>
</evidence>
<comment type="caution">
    <text evidence="9">The sequence shown here is derived from an EMBL/GenBank/DDBJ whole genome shotgun (WGS) entry which is preliminary data.</text>
</comment>
<dbReference type="PANTHER" id="PTHR30269:SF32">
    <property type="entry name" value="MEMBRANE TRANSPORTER PROTEIN-RELATED"/>
    <property type="match status" value="1"/>
</dbReference>
<dbReference type="InterPro" id="IPR052017">
    <property type="entry name" value="TSUP"/>
</dbReference>
<dbReference type="InterPro" id="IPR002781">
    <property type="entry name" value="TM_pro_TauE-like"/>
</dbReference>
<evidence type="ECO:0000256" key="2">
    <source>
        <dbReference type="ARBA" id="ARBA00009142"/>
    </source>
</evidence>
<gene>
    <name evidence="9" type="ORF">DFP88_103269</name>
</gene>
<dbReference type="RefSeq" id="WP_110814455.1">
    <property type="nucleotide sequence ID" value="NZ_QJTE01000003.1"/>
</dbReference>
<dbReference type="AlphaFoldDB" id="A0A318T6A1"/>
<evidence type="ECO:0000256" key="6">
    <source>
        <dbReference type="ARBA" id="ARBA00022989"/>
    </source>
</evidence>
<keyword evidence="5 8" id="KW-0812">Transmembrane</keyword>
<keyword evidence="6 8" id="KW-1133">Transmembrane helix</keyword>
<organism evidence="9 10">
    <name type="scientific">Pseudoroseicyclus aestuarii</name>
    <dbReference type="NCBI Taxonomy" id="1795041"/>
    <lineage>
        <taxon>Bacteria</taxon>
        <taxon>Pseudomonadati</taxon>
        <taxon>Pseudomonadota</taxon>
        <taxon>Alphaproteobacteria</taxon>
        <taxon>Rhodobacterales</taxon>
        <taxon>Paracoccaceae</taxon>
        <taxon>Pseudoroseicyclus</taxon>
    </lineage>
</organism>
<feature type="transmembrane region" description="Helical" evidence="8">
    <location>
        <begin position="104"/>
        <end position="123"/>
    </location>
</feature>
<dbReference type="Pfam" id="PF01925">
    <property type="entry name" value="TauE"/>
    <property type="match status" value="1"/>
</dbReference>
<feature type="transmembrane region" description="Helical" evidence="8">
    <location>
        <begin position="31"/>
        <end position="58"/>
    </location>
</feature>
<accession>A0A318T6A1</accession>
<feature type="transmembrane region" description="Helical" evidence="8">
    <location>
        <begin position="174"/>
        <end position="191"/>
    </location>
</feature>
<feature type="transmembrane region" description="Helical" evidence="8">
    <location>
        <begin position="135"/>
        <end position="154"/>
    </location>
</feature>
<feature type="transmembrane region" description="Helical" evidence="8">
    <location>
        <begin position="79"/>
        <end position="98"/>
    </location>
</feature>
<evidence type="ECO:0000256" key="3">
    <source>
        <dbReference type="ARBA" id="ARBA00022448"/>
    </source>
</evidence>
<dbReference type="OrthoDB" id="9800873at2"/>
<keyword evidence="4 8" id="KW-1003">Cell membrane</keyword>
<sequence>MMLGLGAGALALACLVGLVAGTVKGLVGFAMPMIMISGLSMILPPELALAGLILPTLASNGLQALRQGIGAAWATARRFGVYIAAMLVLLAISAQLVRVLDPDVLLLLIGAPITLFALLQIAGWRPRLARRDRRIEAGVGALAGFVGGMSGVWGPQLVAYLTALDLDKREMVRVQGVIYATASVALLAAHLQSGVLRAETAPLSALLVVPALAGMLLGARLQDRIDQALFRRVTLWVLLIAGLNLLRRALF</sequence>
<evidence type="ECO:0000256" key="1">
    <source>
        <dbReference type="ARBA" id="ARBA00004651"/>
    </source>
</evidence>
<dbReference type="PANTHER" id="PTHR30269">
    <property type="entry name" value="TRANSMEMBRANE PROTEIN YFCA"/>
    <property type="match status" value="1"/>
</dbReference>
<feature type="transmembrane region" description="Helical" evidence="8">
    <location>
        <begin position="203"/>
        <end position="222"/>
    </location>
</feature>
<evidence type="ECO:0000313" key="10">
    <source>
        <dbReference type="Proteomes" id="UP000248311"/>
    </source>
</evidence>
<protein>
    <recommendedName>
        <fullName evidence="8">Probable membrane transporter protein</fullName>
    </recommendedName>
</protein>
<dbReference type="Proteomes" id="UP000248311">
    <property type="component" value="Unassembled WGS sequence"/>
</dbReference>
<evidence type="ECO:0000256" key="8">
    <source>
        <dbReference type="RuleBase" id="RU363041"/>
    </source>
</evidence>
<evidence type="ECO:0000256" key="4">
    <source>
        <dbReference type="ARBA" id="ARBA00022475"/>
    </source>
</evidence>
<evidence type="ECO:0000256" key="5">
    <source>
        <dbReference type="ARBA" id="ARBA00022692"/>
    </source>
</evidence>
<comment type="similarity">
    <text evidence="2 8">Belongs to the 4-toluene sulfonate uptake permease (TSUP) (TC 2.A.102) family.</text>
</comment>
<feature type="transmembrane region" description="Helical" evidence="8">
    <location>
        <begin position="228"/>
        <end position="246"/>
    </location>
</feature>
<dbReference type="GO" id="GO:0005886">
    <property type="term" value="C:plasma membrane"/>
    <property type="evidence" value="ECO:0007669"/>
    <property type="project" value="UniProtKB-SubCell"/>
</dbReference>
<name>A0A318T6A1_9RHOB</name>
<comment type="subcellular location">
    <subcellularLocation>
        <location evidence="1 8">Cell membrane</location>
        <topology evidence="1 8">Multi-pass membrane protein</topology>
    </subcellularLocation>
</comment>
<keyword evidence="3" id="KW-0813">Transport</keyword>
<proteinExistence type="inferred from homology"/>
<evidence type="ECO:0000256" key="7">
    <source>
        <dbReference type="ARBA" id="ARBA00023136"/>
    </source>
</evidence>